<dbReference type="GO" id="GO:0004222">
    <property type="term" value="F:metalloendopeptidase activity"/>
    <property type="evidence" value="ECO:0007669"/>
    <property type="project" value="TreeGrafter"/>
</dbReference>
<dbReference type="PATRIC" id="fig|869719.3.peg.2424"/>
<proteinExistence type="predicted"/>
<organism evidence="2 3">
    <name type="scientific">Sphingomonas endophytica</name>
    <dbReference type="NCBI Taxonomy" id="869719"/>
    <lineage>
        <taxon>Bacteria</taxon>
        <taxon>Pseudomonadati</taxon>
        <taxon>Pseudomonadota</taxon>
        <taxon>Alphaproteobacteria</taxon>
        <taxon>Sphingomonadales</taxon>
        <taxon>Sphingomonadaceae</taxon>
        <taxon>Sphingomonas</taxon>
    </lineage>
</organism>
<evidence type="ECO:0000259" key="1">
    <source>
        <dbReference type="Pfam" id="PF01551"/>
    </source>
</evidence>
<dbReference type="RefSeq" id="WP_058756234.1">
    <property type="nucleotide sequence ID" value="NZ_LDTB01000051.1"/>
</dbReference>
<keyword evidence="3" id="KW-1185">Reference proteome</keyword>
<evidence type="ECO:0000313" key="2">
    <source>
        <dbReference type="EMBL" id="KTT70557.1"/>
    </source>
</evidence>
<dbReference type="Gene3D" id="2.70.70.10">
    <property type="entry name" value="Glucose Permease (Domain IIA)"/>
    <property type="match status" value="1"/>
</dbReference>
<dbReference type="SUPFAM" id="SSF51261">
    <property type="entry name" value="Duplicated hybrid motif"/>
    <property type="match status" value="1"/>
</dbReference>
<name>A0A147HZS3_9SPHN</name>
<dbReference type="AlphaFoldDB" id="A0A147HZS3"/>
<dbReference type="InterPro" id="IPR016047">
    <property type="entry name" value="M23ase_b-sheet_dom"/>
</dbReference>
<dbReference type="Pfam" id="PF01551">
    <property type="entry name" value="Peptidase_M23"/>
    <property type="match status" value="1"/>
</dbReference>
<dbReference type="InterPro" id="IPR011055">
    <property type="entry name" value="Dup_hybrid_motif"/>
</dbReference>
<dbReference type="PANTHER" id="PTHR21666:SF270">
    <property type="entry name" value="MUREIN HYDROLASE ACTIVATOR ENVC"/>
    <property type="match status" value="1"/>
</dbReference>
<comment type="caution">
    <text evidence="2">The sequence shown here is derived from an EMBL/GenBank/DDBJ whole genome shotgun (WGS) entry which is preliminary data.</text>
</comment>
<protein>
    <submittedName>
        <fullName evidence="2">Peptidase M23</fullName>
    </submittedName>
</protein>
<accession>A0A147HZS3</accession>
<dbReference type="EMBL" id="LDTB01000051">
    <property type="protein sequence ID" value="KTT70557.1"/>
    <property type="molecule type" value="Genomic_DNA"/>
</dbReference>
<sequence length="194" mass="20210">MTKLGWSILALILLVGAGFASLVSIGSSPPTPAITPVAPPSATIAADTALPVPVEGVARAALVDTWGQSRAGGERRHDAIDITAARGTPVIAVTDGRIEKLFESVDGGHTIYLRTPDGGTIYYYAHLDRYRPGLHEGEAVRRGERIATVGATGNASPDAPHLHFSVKRMAAGDGWAAGQAVNPYPLLAEARASR</sequence>
<gene>
    <name evidence="2" type="ORF">NS334_12210</name>
</gene>
<reference evidence="2 3" key="1">
    <citation type="journal article" date="2016" name="Front. Microbiol.">
        <title>Genomic Resource of Rice Seed Associated Bacteria.</title>
        <authorList>
            <person name="Midha S."/>
            <person name="Bansal K."/>
            <person name="Sharma S."/>
            <person name="Kumar N."/>
            <person name="Patil P.P."/>
            <person name="Chaudhry V."/>
            <person name="Patil P.B."/>
        </authorList>
    </citation>
    <scope>NUCLEOTIDE SEQUENCE [LARGE SCALE GENOMIC DNA]</scope>
    <source>
        <strain evidence="2 3">NS334</strain>
    </source>
</reference>
<dbReference type="Proteomes" id="UP000074310">
    <property type="component" value="Unassembled WGS sequence"/>
</dbReference>
<feature type="domain" description="M23ase beta-sheet core" evidence="1">
    <location>
        <begin position="76"/>
        <end position="183"/>
    </location>
</feature>
<dbReference type="InterPro" id="IPR050570">
    <property type="entry name" value="Cell_wall_metabolism_enzyme"/>
</dbReference>
<evidence type="ECO:0000313" key="3">
    <source>
        <dbReference type="Proteomes" id="UP000074310"/>
    </source>
</evidence>
<dbReference type="PANTHER" id="PTHR21666">
    <property type="entry name" value="PEPTIDASE-RELATED"/>
    <property type="match status" value="1"/>
</dbReference>
<dbReference type="CDD" id="cd12797">
    <property type="entry name" value="M23_peptidase"/>
    <property type="match status" value="1"/>
</dbReference>
<dbReference type="OrthoDB" id="9800107at2"/>